<sequence>MNTRKNHPIIVHIIFRLQTGGLENGLVNIINHTDNQYQHHIVCIKHTTEFSKRLHSNIPIYELHKKEGRDLSIYAHIWKLLRNIKPDIVHTRNLAALEMQIPATLAGVKIRIHGEHGWDIHDPEGKNWHYRLIRRLYRPFVHRYIALSQPTVNYLHQSINVPTSYITPIYNGVDTERFFPNKDQSVLPSGFADSNCLIIGTVGRLEPIKNQITLIQAFINLVKQIPDSKKFLRLIIVGEGSLRSQIEDLIKEEKLEGLIWLAGDRKDIPTLLQSMDIFVLPSLAEGISNTILEAMATGLPVIATHVGGNPELVTENTGILVPKADSKAVSKALATYINSAQLIKNHGQSGRKRVKEKFAIQTMVDNYINVYNSLLAAT</sequence>
<dbReference type="Proteomes" id="UP000516072">
    <property type="component" value="Chromosome"/>
</dbReference>
<evidence type="ECO:0000313" key="2">
    <source>
        <dbReference type="EMBL" id="CAB1276773.1"/>
    </source>
</evidence>
<dbReference type="InterPro" id="IPR017522">
    <property type="entry name" value="Sugar_tfrase_PEP-CTERM_Stp2"/>
</dbReference>
<keyword evidence="2" id="KW-0808">Transferase</keyword>
<dbReference type="Pfam" id="PF13439">
    <property type="entry name" value="Glyco_transf_4"/>
    <property type="match status" value="1"/>
</dbReference>
<dbReference type="Gene3D" id="3.40.50.2000">
    <property type="entry name" value="Glycogen Phosphorylase B"/>
    <property type="match status" value="2"/>
</dbReference>
<accession>A0A7G1QBJ8</accession>
<feature type="domain" description="Glycosyltransferase subfamily 4-like N-terminal" evidence="1">
    <location>
        <begin position="20"/>
        <end position="177"/>
    </location>
</feature>
<dbReference type="GO" id="GO:0016757">
    <property type="term" value="F:glycosyltransferase activity"/>
    <property type="evidence" value="ECO:0007669"/>
    <property type="project" value="UniProtKB-ARBA"/>
</dbReference>
<name>A0A7G1QBJ8_9GAMM</name>
<dbReference type="EMBL" id="LR778175">
    <property type="protein sequence ID" value="CAB1276773.1"/>
    <property type="molecule type" value="Genomic_DNA"/>
</dbReference>
<protein>
    <submittedName>
        <fullName evidence="2">Sugar transferase, PEP-CTERM/EpsH1 system associated</fullName>
    </submittedName>
</protein>
<dbReference type="PANTHER" id="PTHR12526:SF630">
    <property type="entry name" value="GLYCOSYLTRANSFERASE"/>
    <property type="match status" value="1"/>
</dbReference>
<dbReference type="AlphaFoldDB" id="A0A7G1QBJ8"/>
<reference evidence="2 3" key="1">
    <citation type="submission" date="2020-03" db="EMBL/GenBank/DDBJ databases">
        <authorList>
            <person name="Picone N."/>
        </authorList>
    </citation>
    <scope>NUCLEOTIDE SEQUENCE [LARGE SCALE GENOMIC DNA]</scope>
    <source>
        <strain evidence="2">NSCAC1</strain>
    </source>
</reference>
<dbReference type="PANTHER" id="PTHR12526">
    <property type="entry name" value="GLYCOSYLTRANSFERASE"/>
    <property type="match status" value="1"/>
</dbReference>
<dbReference type="InterPro" id="IPR028098">
    <property type="entry name" value="Glyco_trans_4-like_N"/>
</dbReference>
<dbReference type="Pfam" id="PF13692">
    <property type="entry name" value="Glyco_trans_1_4"/>
    <property type="match status" value="1"/>
</dbReference>
<dbReference type="NCBIfam" id="TIGR03088">
    <property type="entry name" value="stp2"/>
    <property type="match status" value="1"/>
</dbReference>
<keyword evidence="3" id="KW-1185">Reference proteome</keyword>
<dbReference type="KEGG" id="ntg:NSCAC_1339"/>
<organism evidence="2 3">
    <name type="scientific">Candidatus Nitrosacidococcus tergens</name>
    <dbReference type="NCBI Taxonomy" id="553981"/>
    <lineage>
        <taxon>Bacteria</taxon>
        <taxon>Pseudomonadati</taxon>
        <taxon>Pseudomonadota</taxon>
        <taxon>Gammaproteobacteria</taxon>
        <taxon>Chromatiales</taxon>
        <taxon>Chromatiaceae</taxon>
        <taxon>Candidatus Nitrosacidococcus</taxon>
    </lineage>
</organism>
<proteinExistence type="predicted"/>
<dbReference type="RefSeq" id="WP_197744029.1">
    <property type="nucleotide sequence ID" value="NZ_LR778175.1"/>
</dbReference>
<evidence type="ECO:0000313" key="3">
    <source>
        <dbReference type="Proteomes" id="UP000516072"/>
    </source>
</evidence>
<gene>
    <name evidence="2" type="ORF">NSCAC_1339</name>
</gene>
<evidence type="ECO:0000259" key="1">
    <source>
        <dbReference type="Pfam" id="PF13439"/>
    </source>
</evidence>
<dbReference type="SUPFAM" id="SSF53756">
    <property type="entry name" value="UDP-Glycosyltransferase/glycogen phosphorylase"/>
    <property type="match status" value="1"/>
</dbReference>